<dbReference type="PANTHER" id="PTHR24292">
    <property type="entry name" value="CYTOCHROME P450"/>
    <property type="match status" value="1"/>
</dbReference>
<dbReference type="GO" id="GO:0004497">
    <property type="term" value="F:monooxygenase activity"/>
    <property type="evidence" value="ECO:0007669"/>
    <property type="project" value="UniProtKB-KW"/>
</dbReference>
<evidence type="ECO:0000256" key="11">
    <source>
        <dbReference type="ARBA" id="ARBA00023033"/>
    </source>
</evidence>
<dbReference type="PANTHER" id="PTHR24292:SF104">
    <property type="entry name" value="CYTOCHROME P450 308A1-RELATED"/>
    <property type="match status" value="1"/>
</dbReference>
<keyword evidence="8" id="KW-0492">Microsome</keyword>
<dbReference type="Gene3D" id="1.10.630.10">
    <property type="entry name" value="Cytochrome P450"/>
    <property type="match status" value="1"/>
</dbReference>
<evidence type="ECO:0000256" key="7">
    <source>
        <dbReference type="ARBA" id="ARBA00022824"/>
    </source>
</evidence>
<comment type="cofactor">
    <cofactor evidence="1 13">
        <name>heme</name>
        <dbReference type="ChEBI" id="CHEBI:30413"/>
    </cofactor>
</comment>
<keyword evidence="9 14" id="KW-0560">Oxidoreductase</keyword>
<dbReference type="InterPro" id="IPR001128">
    <property type="entry name" value="Cyt_P450"/>
</dbReference>
<evidence type="ECO:0000256" key="9">
    <source>
        <dbReference type="ARBA" id="ARBA00023002"/>
    </source>
</evidence>
<accession>A0AAJ7J588</accession>
<evidence type="ECO:0000256" key="5">
    <source>
        <dbReference type="ARBA" id="ARBA00022617"/>
    </source>
</evidence>
<organism evidence="15 16">
    <name type="scientific">Ceratina calcarata</name>
    <dbReference type="NCBI Taxonomy" id="156304"/>
    <lineage>
        <taxon>Eukaryota</taxon>
        <taxon>Metazoa</taxon>
        <taxon>Ecdysozoa</taxon>
        <taxon>Arthropoda</taxon>
        <taxon>Hexapoda</taxon>
        <taxon>Insecta</taxon>
        <taxon>Pterygota</taxon>
        <taxon>Neoptera</taxon>
        <taxon>Endopterygota</taxon>
        <taxon>Hymenoptera</taxon>
        <taxon>Apocrita</taxon>
        <taxon>Aculeata</taxon>
        <taxon>Apoidea</taxon>
        <taxon>Anthophila</taxon>
        <taxon>Apidae</taxon>
        <taxon>Ceratina</taxon>
        <taxon>Zadontomerus</taxon>
    </lineage>
</organism>
<evidence type="ECO:0000256" key="13">
    <source>
        <dbReference type="PIRSR" id="PIRSR602401-1"/>
    </source>
</evidence>
<evidence type="ECO:0000256" key="6">
    <source>
        <dbReference type="ARBA" id="ARBA00022723"/>
    </source>
</evidence>
<dbReference type="GO" id="GO:0016705">
    <property type="term" value="F:oxidoreductase activity, acting on paired donors, with incorporation or reduction of molecular oxygen"/>
    <property type="evidence" value="ECO:0007669"/>
    <property type="project" value="InterPro"/>
</dbReference>
<dbReference type="CDD" id="cd11056">
    <property type="entry name" value="CYP6-like"/>
    <property type="match status" value="1"/>
</dbReference>
<dbReference type="InterPro" id="IPR036396">
    <property type="entry name" value="Cyt_P450_sf"/>
</dbReference>
<dbReference type="RefSeq" id="XP_017885068.1">
    <property type="nucleotide sequence ID" value="XM_018029579.1"/>
</dbReference>
<comment type="similarity">
    <text evidence="4 14">Belongs to the cytochrome P450 family.</text>
</comment>
<dbReference type="SUPFAM" id="SSF48264">
    <property type="entry name" value="Cytochrome P450"/>
    <property type="match status" value="1"/>
</dbReference>
<dbReference type="Proteomes" id="UP000694925">
    <property type="component" value="Unplaced"/>
</dbReference>
<feature type="binding site" description="axial binding residue" evidence="13">
    <location>
        <position position="297"/>
    </location>
    <ligand>
        <name>heme</name>
        <dbReference type="ChEBI" id="CHEBI:30413"/>
    </ligand>
    <ligandPart>
        <name>Fe</name>
        <dbReference type="ChEBI" id="CHEBI:18248"/>
    </ligandPart>
</feature>
<keyword evidence="7" id="KW-0256">Endoplasmic reticulum</keyword>
<dbReference type="Pfam" id="PF00067">
    <property type="entry name" value="p450"/>
    <property type="match status" value="1"/>
</dbReference>
<dbReference type="PROSITE" id="PS00086">
    <property type="entry name" value="CYTOCHROME_P450"/>
    <property type="match status" value="1"/>
</dbReference>
<evidence type="ECO:0000313" key="15">
    <source>
        <dbReference type="Proteomes" id="UP000694925"/>
    </source>
</evidence>
<evidence type="ECO:0000256" key="12">
    <source>
        <dbReference type="ARBA" id="ARBA00023136"/>
    </source>
</evidence>
<evidence type="ECO:0000256" key="3">
    <source>
        <dbReference type="ARBA" id="ARBA00004406"/>
    </source>
</evidence>
<keyword evidence="12" id="KW-0472">Membrane</keyword>
<evidence type="ECO:0000256" key="14">
    <source>
        <dbReference type="RuleBase" id="RU000461"/>
    </source>
</evidence>
<evidence type="ECO:0000256" key="8">
    <source>
        <dbReference type="ARBA" id="ARBA00022848"/>
    </source>
</evidence>
<evidence type="ECO:0000256" key="1">
    <source>
        <dbReference type="ARBA" id="ARBA00001971"/>
    </source>
</evidence>
<evidence type="ECO:0000256" key="2">
    <source>
        <dbReference type="ARBA" id="ARBA00004174"/>
    </source>
</evidence>
<dbReference type="InterPro" id="IPR002401">
    <property type="entry name" value="Cyt_P450_E_grp-I"/>
</dbReference>
<evidence type="ECO:0000256" key="4">
    <source>
        <dbReference type="ARBA" id="ARBA00010617"/>
    </source>
</evidence>
<reference evidence="16" key="1">
    <citation type="submission" date="2025-08" db="UniProtKB">
        <authorList>
            <consortium name="RefSeq"/>
        </authorList>
    </citation>
    <scope>IDENTIFICATION</scope>
    <source>
        <tissue evidence="16">Whole body</tissue>
    </source>
</reference>
<keyword evidence="15" id="KW-1185">Reference proteome</keyword>
<proteinExistence type="inferred from homology"/>
<dbReference type="GO" id="GO:0005506">
    <property type="term" value="F:iron ion binding"/>
    <property type="evidence" value="ECO:0007669"/>
    <property type="project" value="InterPro"/>
</dbReference>
<dbReference type="KEGG" id="ccal:108627960"/>
<sequence length="352" mass="40398">GVCKKFQDYLNRRLSLNGKFEVELKHLFSKFTGEVVANAGLGILGFCFEDFEDADNSMAFDQLSHSLFVPNLIEGFFMTFLFFFPEWNRLVRVKFVTKELEILFKMVAQKNLETRRKKSAPRNDFLQLMMDLEKSGEELDLETVAAHAFSFYMDGYQSSSIALLYIGYHLATHQDIQDRVRNEVKTVIEKHGGVLTYEGLKEMTYMEQVISESQRCSVGIGTMNKLCTEEFHLEGSDGLKYHAKPGTEIIIPAYALQRDPKYWPDPETFNPERFSEEGKKNNEKYAFLPFGDGPRMCVGMRMALLQMKACLATLLKDYKIELSPKTKLPLKISPIFFISLPIGGMWVNISKL</sequence>
<dbReference type="PRINTS" id="PR00463">
    <property type="entry name" value="EP450I"/>
</dbReference>
<dbReference type="GeneID" id="108627960"/>
<keyword evidence="6 13" id="KW-0479">Metal-binding</keyword>
<evidence type="ECO:0000256" key="10">
    <source>
        <dbReference type="ARBA" id="ARBA00023004"/>
    </source>
</evidence>
<keyword evidence="11 14" id="KW-0503">Monooxygenase</keyword>
<dbReference type="InterPro" id="IPR017972">
    <property type="entry name" value="Cyt_P450_CS"/>
</dbReference>
<keyword evidence="10 13" id="KW-0408">Iron</keyword>
<dbReference type="AlphaFoldDB" id="A0AAJ7J588"/>
<gene>
    <name evidence="16" type="primary">LOC108627960</name>
</gene>
<dbReference type="GO" id="GO:0020037">
    <property type="term" value="F:heme binding"/>
    <property type="evidence" value="ECO:0007669"/>
    <property type="project" value="InterPro"/>
</dbReference>
<comment type="subcellular location">
    <subcellularLocation>
        <location evidence="3">Endoplasmic reticulum membrane</location>
        <topology evidence="3">Peripheral membrane protein</topology>
    </subcellularLocation>
    <subcellularLocation>
        <location evidence="2">Microsome membrane</location>
        <topology evidence="2">Peripheral membrane protein</topology>
    </subcellularLocation>
</comment>
<name>A0AAJ7J588_9HYME</name>
<evidence type="ECO:0000313" key="16">
    <source>
        <dbReference type="RefSeq" id="XP_017885068.1"/>
    </source>
</evidence>
<dbReference type="GO" id="GO:0005789">
    <property type="term" value="C:endoplasmic reticulum membrane"/>
    <property type="evidence" value="ECO:0007669"/>
    <property type="project" value="UniProtKB-SubCell"/>
</dbReference>
<protein>
    <submittedName>
        <fullName evidence="16">Cytochrome P450 3A19-like</fullName>
    </submittedName>
</protein>
<keyword evidence="5 13" id="KW-0349">Heme</keyword>
<feature type="non-terminal residue" evidence="16">
    <location>
        <position position="1"/>
    </location>
</feature>
<dbReference type="InterPro" id="IPR050476">
    <property type="entry name" value="Insect_CytP450_Detox"/>
</dbReference>